<dbReference type="Gene3D" id="3.20.20.70">
    <property type="entry name" value="Aldolase class I"/>
    <property type="match status" value="1"/>
</dbReference>
<dbReference type="EMBL" id="UINC01025444">
    <property type="protein sequence ID" value="SVB01035.1"/>
    <property type="molecule type" value="Genomic_DNA"/>
</dbReference>
<organism evidence="2">
    <name type="scientific">marine metagenome</name>
    <dbReference type="NCBI Taxonomy" id="408172"/>
    <lineage>
        <taxon>unclassified sequences</taxon>
        <taxon>metagenomes</taxon>
        <taxon>ecological metagenomes</taxon>
    </lineage>
</organism>
<dbReference type="Pfam" id="PF08666">
    <property type="entry name" value="SAF"/>
    <property type="match status" value="1"/>
</dbReference>
<name>A0A382AHH0_9ZZZZ</name>
<dbReference type="SUPFAM" id="SSF51269">
    <property type="entry name" value="AFP III-like domain"/>
    <property type="match status" value="1"/>
</dbReference>
<dbReference type="InterPro" id="IPR057736">
    <property type="entry name" value="SAF_PseI/NeuA/NeuB"/>
</dbReference>
<evidence type="ECO:0000259" key="1">
    <source>
        <dbReference type="PROSITE" id="PS50844"/>
    </source>
</evidence>
<dbReference type="InterPro" id="IPR051690">
    <property type="entry name" value="PseI-like"/>
</dbReference>
<dbReference type="InterPro" id="IPR013785">
    <property type="entry name" value="Aldolase_TIM"/>
</dbReference>
<accession>A0A382AHH0</accession>
<dbReference type="InterPro" id="IPR013974">
    <property type="entry name" value="SAF"/>
</dbReference>
<dbReference type="PANTHER" id="PTHR42966:SF1">
    <property type="entry name" value="SIALIC ACID SYNTHASE"/>
    <property type="match status" value="1"/>
</dbReference>
<dbReference type="GO" id="GO:0016051">
    <property type="term" value="P:carbohydrate biosynthetic process"/>
    <property type="evidence" value="ECO:0007669"/>
    <property type="project" value="InterPro"/>
</dbReference>
<feature type="non-terminal residue" evidence="2">
    <location>
        <position position="1"/>
    </location>
</feature>
<dbReference type="InterPro" id="IPR006190">
    <property type="entry name" value="SAF_AFP_Neu5Ac"/>
</dbReference>
<dbReference type="Pfam" id="PF03102">
    <property type="entry name" value="NeuB"/>
    <property type="match status" value="1"/>
</dbReference>
<dbReference type="SUPFAM" id="SSF51569">
    <property type="entry name" value="Aldolase"/>
    <property type="match status" value="1"/>
</dbReference>
<gene>
    <name evidence="2" type="ORF">METZ01_LOCUS153889</name>
</gene>
<dbReference type="AlphaFoldDB" id="A0A382AHH0"/>
<protein>
    <recommendedName>
        <fullName evidence="1">AFP-like domain-containing protein</fullName>
    </recommendedName>
</protein>
<dbReference type="GO" id="GO:0047444">
    <property type="term" value="F:N-acylneuraminate-9-phosphate synthase activity"/>
    <property type="evidence" value="ECO:0007669"/>
    <property type="project" value="TreeGrafter"/>
</dbReference>
<dbReference type="InterPro" id="IPR013132">
    <property type="entry name" value="PseI/NeuA/B-like_N"/>
</dbReference>
<dbReference type="PROSITE" id="PS50844">
    <property type="entry name" value="AFP_LIKE"/>
    <property type="match status" value="1"/>
</dbReference>
<proteinExistence type="predicted"/>
<dbReference type="PANTHER" id="PTHR42966">
    <property type="entry name" value="N-ACETYLNEURAMINATE SYNTHASE"/>
    <property type="match status" value="1"/>
</dbReference>
<dbReference type="SMART" id="SM00858">
    <property type="entry name" value="SAF"/>
    <property type="match status" value="1"/>
</dbReference>
<sequence>PWMVIGLSDHTEPDENMIIPSLAVALGAKVIEKHYTLDRTMTGSGHFFSVDPDNLKDMVNNIRLTEITLGSKELVVDKVEMAARENARRSIVADQSISKGTIITSRMLGMKRPADGLPGNMIDKVIGRAAIDDIGQDQIITLDLLD</sequence>
<evidence type="ECO:0000313" key="2">
    <source>
        <dbReference type="EMBL" id="SVB01035.1"/>
    </source>
</evidence>
<dbReference type="Gene3D" id="3.90.1210.10">
    <property type="entry name" value="Antifreeze-like/N-acetylneuraminic acid synthase C-terminal domain"/>
    <property type="match status" value="1"/>
</dbReference>
<reference evidence="2" key="1">
    <citation type="submission" date="2018-05" db="EMBL/GenBank/DDBJ databases">
        <authorList>
            <person name="Lanie J.A."/>
            <person name="Ng W.-L."/>
            <person name="Kazmierczak K.M."/>
            <person name="Andrzejewski T.M."/>
            <person name="Davidsen T.M."/>
            <person name="Wayne K.J."/>
            <person name="Tettelin H."/>
            <person name="Glass J.I."/>
            <person name="Rusch D."/>
            <person name="Podicherti R."/>
            <person name="Tsui H.-C.T."/>
            <person name="Winkler M.E."/>
        </authorList>
    </citation>
    <scope>NUCLEOTIDE SEQUENCE</scope>
</reference>
<dbReference type="InterPro" id="IPR036732">
    <property type="entry name" value="AFP_Neu5c_C_sf"/>
</dbReference>
<feature type="domain" description="AFP-like" evidence="1">
    <location>
        <begin position="90"/>
        <end position="146"/>
    </location>
</feature>
<dbReference type="CDD" id="cd11615">
    <property type="entry name" value="SAF_NeuB_like"/>
    <property type="match status" value="1"/>
</dbReference>